<evidence type="ECO:0000256" key="6">
    <source>
        <dbReference type="ARBA" id="ARBA00024916"/>
    </source>
</evidence>
<dbReference type="EMBL" id="MGJL01000006">
    <property type="protein sequence ID" value="OGN08381.1"/>
    <property type="molecule type" value="Genomic_DNA"/>
</dbReference>
<dbReference type="Gene3D" id="1.10.287.180">
    <property type="entry name" value="Transcription elongation factor, GreA/GreB, N-terminal domain"/>
    <property type="match status" value="1"/>
</dbReference>
<comment type="function">
    <text evidence="6 8 9">Necessary for efficient RNA polymerase transcription elongation past template-encoded arresting sites. The arresting sites in DNA have the property of trapping a certain fraction of elongating RNA polymerases that pass through, resulting in locked ternary complexes. Cleavage of the nascent transcript by cleavage factors such as GreA or GreB allows the resumption of elongation from the new 3'terminus. GreA releases sequences of 2 to 3 nucleotides.</text>
</comment>
<evidence type="ECO:0000259" key="10">
    <source>
        <dbReference type="Pfam" id="PF01272"/>
    </source>
</evidence>
<dbReference type="NCBIfam" id="TIGR01462">
    <property type="entry name" value="greA"/>
    <property type="match status" value="1"/>
</dbReference>
<evidence type="ECO:0000259" key="11">
    <source>
        <dbReference type="Pfam" id="PF03449"/>
    </source>
</evidence>
<dbReference type="InterPro" id="IPR006359">
    <property type="entry name" value="Tscrpt_elong_fac_GreA"/>
</dbReference>
<dbReference type="PANTHER" id="PTHR30437:SF4">
    <property type="entry name" value="TRANSCRIPTION ELONGATION FACTOR GREA"/>
    <property type="match status" value="1"/>
</dbReference>
<comment type="caution">
    <text evidence="12">The sequence shown here is derived from an EMBL/GenBank/DDBJ whole genome shotgun (WGS) entry which is preliminary data.</text>
</comment>
<evidence type="ECO:0000256" key="9">
    <source>
        <dbReference type="RuleBase" id="RU000556"/>
    </source>
</evidence>
<evidence type="ECO:0000256" key="2">
    <source>
        <dbReference type="ARBA" id="ARBA00013729"/>
    </source>
</evidence>
<sequence length="152" mass="16790">MSNQYFSREGLEKLKMELEERTSIIRPELARRIQDAKELGDLSENAEFDAAKKEQEFNEGRIEDIRNILDSAIVISGNTKSGIVSVGSCIQVDSKNGNQHFTIVGSSESNPADGFISNESPLGKSFLGHKKGDLIVVTTPRGDTEYKIIEIT</sequence>
<evidence type="ECO:0000256" key="5">
    <source>
        <dbReference type="ARBA" id="ARBA00023163"/>
    </source>
</evidence>
<evidence type="ECO:0000313" key="13">
    <source>
        <dbReference type="Proteomes" id="UP000178023"/>
    </source>
</evidence>
<proteinExistence type="inferred from homology"/>
<dbReference type="Pfam" id="PF01272">
    <property type="entry name" value="GreA_GreB"/>
    <property type="match status" value="1"/>
</dbReference>
<evidence type="ECO:0000313" key="12">
    <source>
        <dbReference type="EMBL" id="OGN08381.1"/>
    </source>
</evidence>
<evidence type="ECO:0000256" key="4">
    <source>
        <dbReference type="ARBA" id="ARBA00023125"/>
    </source>
</evidence>
<dbReference type="SUPFAM" id="SSF54534">
    <property type="entry name" value="FKBP-like"/>
    <property type="match status" value="1"/>
</dbReference>
<keyword evidence="4 8" id="KW-0238">DNA-binding</keyword>
<organism evidence="12 13">
    <name type="scientific">Candidatus Yanofskybacteria bacterium RIFCSPHIGHO2_01_FULL_45_42</name>
    <dbReference type="NCBI Taxonomy" id="1802671"/>
    <lineage>
        <taxon>Bacteria</taxon>
        <taxon>Candidatus Yanofskyibacteriota</taxon>
    </lineage>
</organism>
<dbReference type="SUPFAM" id="SSF46557">
    <property type="entry name" value="GreA transcript cleavage protein, N-terminal domain"/>
    <property type="match status" value="1"/>
</dbReference>
<dbReference type="InterPro" id="IPR022691">
    <property type="entry name" value="Tscrpt_elong_fac_GreA/B_N"/>
</dbReference>
<evidence type="ECO:0000256" key="3">
    <source>
        <dbReference type="ARBA" id="ARBA00023015"/>
    </source>
</evidence>
<evidence type="ECO:0000256" key="1">
    <source>
        <dbReference type="ARBA" id="ARBA00008213"/>
    </source>
</evidence>
<gene>
    <name evidence="8" type="primary">greA</name>
    <name evidence="12" type="ORF">A2750_02815</name>
</gene>
<dbReference type="Proteomes" id="UP000178023">
    <property type="component" value="Unassembled WGS sequence"/>
</dbReference>
<feature type="domain" description="Transcription elongation factor GreA/GreB N-terminal" evidence="11">
    <location>
        <begin position="5"/>
        <end position="74"/>
    </location>
</feature>
<dbReference type="FunFam" id="1.10.287.180:FF:000001">
    <property type="entry name" value="Transcription elongation factor GreA"/>
    <property type="match status" value="1"/>
</dbReference>
<dbReference type="InterPro" id="IPR023459">
    <property type="entry name" value="Tscrpt_elong_fac_GreA/B_fam"/>
</dbReference>
<dbReference type="InterPro" id="IPR028624">
    <property type="entry name" value="Tscrpt_elong_fac_GreA/B"/>
</dbReference>
<dbReference type="InterPro" id="IPR036805">
    <property type="entry name" value="Tscrpt_elong_fac_GreA/B_N_sf"/>
</dbReference>
<reference evidence="12 13" key="1">
    <citation type="journal article" date="2016" name="Nat. Commun.">
        <title>Thousands of microbial genomes shed light on interconnected biogeochemical processes in an aquifer system.</title>
        <authorList>
            <person name="Anantharaman K."/>
            <person name="Brown C.T."/>
            <person name="Hug L.A."/>
            <person name="Sharon I."/>
            <person name="Castelle C.J."/>
            <person name="Probst A.J."/>
            <person name="Thomas B.C."/>
            <person name="Singh A."/>
            <person name="Wilkins M.J."/>
            <person name="Karaoz U."/>
            <person name="Brodie E.L."/>
            <person name="Williams K.H."/>
            <person name="Hubbard S.S."/>
            <person name="Banfield J.F."/>
        </authorList>
    </citation>
    <scope>NUCLEOTIDE SEQUENCE [LARGE SCALE GENOMIC DNA]</scope>
</reference>
<dbReference type="HAMAP" id="MF_00105">
    <property type="entry name" value="GreA_GreB"/>
    <property type="match status" value="1"/>
</dbReference>
<dbReference type="NCBIfam" id="NF001263">
    <property type="entry name" value="PRK00226.1-4"/>
    <property type="match status" value="1"/>
</dbReference>
<dbReference type="Gene3D" id="3.10.50.30">
    <property type="entry name" value="Transcription elongation factor, GreA/GreB, C-terminal domain"/>
    <property type="match status" value="1"/>
</dbReference>
<feature type="domain" description="Transcription elongation factor GreA/GreB C-terminal" evidence="10">
    <location>
        <begin position="81"/>
        <end position="152"/>
    </location>
</feature>
<dbReference type="GO" id="GO:0032784">
    <property type="term" value="P:regulation of DNA-templated transcription elongation"/>
    <property type="evidence" value="ECO:0007669"/>
    <property type="project" value="UniProtKB-UniRule"/>
</dbReference>
<dbReference type="Pfam" id="PF03449">
    <property type="entry name" value="GreA_GreB_N"/>
    <property type="match status" value="1"/>
</dbReference>
<dbReference type="GO" id="GO:0003677">
    <property type="term" value="F:DNA binding"/>
    <property type="evidence" value="ECO:0007669"/>
    <property type="project" value="UniProtKB-UniRule"/>
</dbReference>
<dbReference type="InterPro" id="IPR036953">
    <property type="entry name" value="GreA/GreB_C_sf"/>
</dbReference>
<evidence type="ECO:0000256" key="8">
    <source>
        <dbReference type="HAMAP-Rule" id="MF_00105"/>
    </source>
</evidence>
<name>A0A1F8F5H2_9BACT</name>
<keyword evidence="3 8" id="KW-0805">Transcription regulation</keyword>
<accession>A0A1F8F5H2</accession>
<protein>
    <recommendedName>
        <fullName evidence="2 8">Transcription elongation factor GreA</fullName>
    </recommendedName>
    <alternativeName>
        <fullName evidence="7 8">Transcript cleavage factor GreA</fullName>
    </alternativeName>
</protein>
<comment type="similarity">
    <text evidence="1 8 9">Belongs to the GreA/GreB family.</text>
</comment>
<dbReference type="InterPro" id="IPR001437">
    <property type="entry name" value="Tscrpt_elong_fac_GreA/B_C"/>
</dbReference>
<dbReference type="PIRSF" id="PIRSF006092">
    <property type="entry name" value="GreA_GreB"/>
    <property type="match status" value="1"/>
</dbReference>
<keyword evidence="5 8" id="KW-0804">Transcription</keyword>
<evidence type="ECO:0000256" key="7">
    <source>
        <dbReference type="ARBA" id="ARBA00030776"/>
    </source>
</evidence>
<dbReference type="GO" id="GO:0070063">
    <property type="term" value="F:RNA polymerase binding"/>
    <property type="evidence" value="ECO:0007669"/>
    <property type="project" value="InterPro"/>
</dbReference>
<dbReference type="PANTHER" id="PTHR30437">
    <property type="entry name" value="TRANSCRIPTION ELONGATION FACTOR GREA"/>
    <property type="match status" value="1"/>
</dbReference>
<dbReference type="AlphaFoldDB" id="A0A1F8F5H2"/>
<dbReference type="GO" id="GO:0006354">
    <property type="term" value="P:DNA-templated transcription elongation"/>
    <property type="evidence" value="ECO:0007669"/>
    <property type="project" value="TreeGrafter"/>
</dbReference>